<dbReference type="GO" id="GO:0004402">
    <property type="term" value="F:histone acetyltransferase activity"/>
    <property type="evidence" value="ECO:0007669"/>
    <property type="project" value="InterPro"/>
</dbReference>
<feature type="region of interest" description="Disordered" evidence="1">
    <location>
        <begin position="420"/>
        <end position="449"/>
    </location>
</feature>
<organism evidence="2 3">
    <name type="scientific">Ostreococcus tauri</name>
    <name type="common">Marine green alga</name>
    <dbReference type="NCBI Taxonomy" id="70448"/>
    <lineage>
        <taxon>Eukaryota</taxon>
        <taxon>Viridiplantae</taxon>
        <taxon>Chlorophyta</taxon>
        <taxon>Mamiellophyceae</taxon>
        <taxon>Mamiellales</taxon>
        <taxon>Bathycoccaceae</taxon>
        <taxon>Ostreococcus</taxon>
    </lineage>
</organism>
<reference evidence="3" key="1">
    <citation type="journal article" date="2006" name="Proc. Natl. Acad. Sci. U.S.A.">
        <title>Genome analysis of the smallest free-living eukaryote Ostreococcus tauri unveils many unique features.</title>
        <authorList>
            <person name="Derelle E."/>
            <person name="Ferraz C."/>
            <person name="Rombauts S."/>
            <person name="Rouze P."/>
            <person name="Worden A.Z."/>
            <person name="Robbens S."/>
            <person name="Partensky F."/>
            <person name="Degroeve S."/>
            <person name="Echeynie S."/>
            <person name="Cooke R."/>
            <person name="Saeys Y."/>
            <person name="Wuyts J."/>
            <person name="Jabbari K."/>
            <person name="Bowler C."/>
            <person name="Panaud O."/>
            <person name="Piegu B."/>
            <person name="Ball S.G."/>
            <person name="Ral J.-P."/>
            <person name="Bouget F.-Y."/>
            <person name="Piganeau G."/>
            <person name="De Baets B."/>
            <person name="Picard A."/>
            <person name="Delseny M."/>
            <person name="Demaille J."/>
            <person name="Van de Peer Y."/>
            <person name="Moreau H."/>
        </authorList>
    </citation>
    <scope>NUCLEOTIDE SEQUENCE [LARGE SCALE GENOMIC DNA]</scope>
    <source>
        <strain evidence="3">OTTH 0595 / CCAP 157/2 / RCC745</strain>
    </source>
</reference>
<dbReference type="InterPro" id="IPR015943">
    <property type="entry name" value="WD40/YVTN_repeat-like_dom_sf"/>
</dbReference>
<dbReference type="EMBL" id="CAID01000001">
    <property type="protein sequence ID" value="CAL49950.1"/>
    <property type="molecule type" value="Genomic_DNA"/>
</dbReference>
<dbReference type="Proteomes" id="UP000009170">
    <property type="component" value="Unassembled WGS sequence"/>
</dbReference>
<evidence type="ECO:0000256" key="1">
    <source>
        <dbReference type="SAM" id="MobiDB-lite"/>
    </source>
</evidence>
<dbReference type="STRING" id="70448.Q01H44"/>
<keyword evidence="3" id="KW-1185">Reference proteome</keyword>
<dbReference type="AlphaFoldDB" id="Q01H44"/>
<sequence>MAWSPSWDLARCAGRGVAIEGAFGTDDRETTSGECAIAREGSGVAVTAARGGWRGEKRARRLDAGTAATDRGGRESSERDGGRMGDACAVEWSAIGACGSGERCALAVCGTDGTCAAFAPPATAGSSEWRLVADLSEVWRRTCESEGYAYAVHDVDVGTSSMAAASRWFERFDYVERETNARERSERVKDERDAEAPKPMPATSLDNSTIDNGREVYVYGALRDGARVEVSSGQETTPTFWRQGTVISANFNAAPRVRVEYDDQTTPGEFLVWSPGDFDGVHGDEVRMIPSQECVAIRRVRPQRALCRVRPVPPDGSFSLKSVREGEIIEVCQGAPATWRLARVVSMDGQKSARVKCSERGEELVVGAHACRTRSQWLGSARGWVQSSDNARIPTCEEDAEAALRENLDEEMRDATVPAASRSANQGEGKQSVLTTNAPTGRTSTIVRDSSSPFALPGNFTTKTYDDDPMRRAELLQIVSCAWAQVPYDSSKTSDPPANILACGTKSGHIVVFLVSDDGTADVVAVQRVSKYGWISSLAFRKTSIERGEHVDLFVGCSSGCILNVRGDIDIARSAISRRSQTGVMFQELINYSLEERGAVTCISISYDLVIAGRASGDVWMCDLKRPEGQTGTRARYCEVRRVSLEPIAGVCWSNGDVPGEALAHVISGATHVVFNPFSKDGKPTFTYPSDDNDALGKRKRASYRIVDFSRGLAPSPDGRSVARCDAYVQTSDLRTKSGFAWASKYDRGRIAIWRVPSRISQT</sequence>
<gene>
    <name evidence="2" type="ORF">OT_ostta01g00380</name>
</gene>
<dbReference type="Gene3D" id="2.130.10.10">
    <property type="entry name" value="YVTN repeat-like/Quinoprotein amine dehydrogenase"/>
    <property type="match status" value="1"/>
</dbReference>
<name>Q01H44_OSTTA</name>
<dbReference type="InParanoid" id="Q01H44"/>
<dbReference type="PANTHER" id="PTHR15496">
    <property type="entry name" value="GENERAL TRANSCRIPTION FACTOR 3C POLYPEPTIDE 4 FAMILY"/>
    <property type="match status" value="1"/>
</dbReference>
<dbReference type="OrthoDB" id="10562595at2759"/>
<dbReference type="OMA" id="YVERETN"/>
<comment type="caution">
    <text evidence="2">The sequence shown here is derived from an EMBL/GenBank/DDBJ whole genome shotgun (WGS) entry which is preliminary data.</text>
</comment>
<dbReference type="GO" id="GO:0006384">
    <property type="term" value="P:transcription initiation at RNA polymerase III promoter"/>
    <property type="evidence" value="ECO:0007669"/>
    <property type="project" value="InterPro"/>
</dbReference>
<protein>
    <submittedName>
        <fullName evidence="2">Transcription factor IIIC, 90kDa subunit,N-terminal</fullName>
    </submittedName>
</protein>
<dbReference type="InterPro" id="IPR036322">
    <property type="entry name" value="WD40_repeat_dom_sf"/>
</dbReference>
<accession>Q01H44</accession>
<dbReference type="GO" id="GO:0000127">
    <property type="term" value="C:transcription factor TFIIIC complex"/>
    <property type="evidence" value="ECO:0007669"/>
    <property type="project" value="InterPro"/>
</dbReference>
<dbReference type="PANTHER" id="PTHR15496:SF2">
    <property type="entry name" value="GENERAL TRANSCRIPTION FACTOR 3C POLYPEPTIDE 4"/>
    <property type="match status" value="1"/>
</dbReference>
<dbReference type="GeneID" id="9834758"/>
<dbReference type="SUPFAM" id="SSF50978">
    <property type="entry name" value="WD40 repeat-like"/>
    <property type="match status" value="1"/>
</dbReference>
<evidence type="ECO:0000313" key="2">
    <source>
        <dbReference type="EMBL" id="CAL49950.1"/>
    </source>
</evidence>
<proteinExistence type="predicted"/>
<dbReference type="InterPro" id="IPR044230">
    <property type="entry name" value="GTF3C4"/>
</dbReference>
<dbReference type="RefSeq" id="XP_003074098.1">
    <property type="nucleotide sequence ID" value="XM_003074052.1"/>
</dbReference>
<feature type="compositionally biased region" description="Basic and acidic residues" evidence="1">
    <location>
        <begin position="180"/>
        <end position="196"/>
    </location>
</feature>
<dbReference type="KEGG" id="ota:OT_ostta01g00380"/>
<feature type="compositionally biased region" description="Basic and acidic residues" evidence="1">
    <location>
        <begin position="71"/>
        <end position="83"/>
    </location>
</feature>
<feature type="region of interest" description="Disordered" evidence="1">
    <location>
        <begin position="57"/>
        <end position="83"/>
    </location>
</feature>
<feature type="compositionally biased region" description="Polar residues" evidence="1">
    <location>
        <begin position="422"/>
        <end position="449"/>
    </location>
</feature>
<feature type="region of interest" description="Disordered" evidence="1">
    <location>
        <begin position="180"/>
        <end position="209"/>
    </location>
</feature>
<reference evidence="2 3" key="2">
    <citation type="journal article" date="2014" name="BMC Genomics">
        <title>An improved genome of the model marine alga Ostreococcus tauri unfolds by assessing Illumina de novo assemblies.</title>
        <authorList>
            <person name="Blanc-Mathieu R."/>
            <person name="Verhelst B."/>
            <person name="Derelle E."/>
            <person name="Rombauts S."/>
            <person name="Bouget F.Y."/>
            <person name="Carre I."/>
            <person name="Chateau A."/>
            <person name="Eyre-Walker A."/>
            <person name="Grimsley N."/>
            <person name="Moreau H."/>
            <person name="Piegu B."/>
            <person name="Rivals E."/>
            <person name="Schackwitz W."/>
            <person name="Van de Peer Y."/>
            <person name="Piganeau G."/>
        </authorList>
    </citation>
    <scope>NUCLEOTIDE SEQUENCE [LARGE SCALE GENOMIC DNA]</scope>
    <source>
        <strain evidence="3">OTTH 0595 / CCAP 157/2 / RCC745</strain>
    </source>
</reference>
<evidence type="ECO:0000313" key="3">
    <source>
        <dbReference type="Proteomes" id="UP000009170"/>
    </source>
</evidence>